<comment type="cofactor">
    <cofactor evidence="18 19">
        <name>Zn(2+)</name>
        <dbReference type="ChEBI" id="CHEBI:29105"/>
    </cofactor>
    <text evidence="18 19">Binds 2 Zn(2+) ions per subunit that likely form a catalytic dimetal center.</text>
</comment>
<comment type="cofactor">
    <cofactor evidence="20">
        <name>Fe cation</name>
        <dbReference type="ChEBI" id="CHEBI:24875"/>
    </cofactor>
</comment>
<dbReference type="GO" id="GO:0080132">
    <property type="term" value="F:fatty acid 2-hydroxylase activity"/>
    <property type="evidence" value="ECO:0007669"/>
    <property type="project" value="InterPro"/>
</dbReference>
<keyword evidence="11 19" id="KW-0862">Zinc</keyword>
<feature type="binding site" evidence="19">
    <location>
        <position position="260"/>
    </location>
    <ligand>
        <name>Zn(2+)</name>
        <dbReference type="ChEBI" id="CHEBI:29105"/>
        <label>1</label>
    </ligand>
</feature>
<keyword evidence="13 18" id="KW-0560">Oxidoreductase</keyword>
<gene>
    <name evidence="23" type="ORF">V9T40_008454</name>
</gene>
<evidence type="ECO:0000256" key="9">
    <source>
        <dbReference type="ARBA" id="ARBA00022824"/>
    </source>
</evidence>
<evidence type="ECO:0000313" key="24">
    <source>
        <dbReference type="Proteomes" id="UP001367676"/>
    </source>
</evidence>
<keyword evidence="17 18" id="KW-0275">Fatty acid biosynthesis</keyword>
<feature type="binding site" description="axial binding residue" evidence="20">
    <location>
        <position position="46"/>
    </location>
    <ligand>
        <name>heme</name>
        <dbReference type="ChEBI" id="CHEBI:30413"/>
    </ligand>
    <ligandPart>
        <name>Fe</name>
        <dbReference type="ChEBI" id="CHEBI:18248"/>
    </ligandPart>
</feature>
<feature type="domain" description="Cytochrome b5 heme-binding" evidence="22">
    <location>
        <begin position="1"/>
        <end position="63"/>
    </location>
</feature>
<name>A0AAN9TZY0_9HEMI</name>
<dbReference type="Pfam" id="PF00173">
    <property type="entry name" value="Cyt-b5"/>
    <property type="match status" value="1"/>
</dbReference>
<dbReference type="GO" id="GO:0020037">
    <property type="term" value="F:heme binding"/>
    <property type="evidence" value="ECO:0007669"/>
    <property type="project" value="InterPro"/>
</dbReference>
<evidence type="ECO:0000256" key="21">
    <source>
        <dbReference type="SAM" id="Phobius"/>
    </source>
</evidence>
<evidence type="ECO:0000256" key="11">
    <source>
        <dbReference type="ARBA" id="ARBA00022833"/>
    </source>
</evidence>
<evidence type="ECO:0000259" key="22">
    <source>
        <dbReference type="PROSITE" id="PS50255"/>
    </source>
</evidence>
<comment type="caution">
    <text evidence="23">The sequence shown here is derived from an EMBL/GenBank/DDBJ whole genome shotgun (WGS) entry which is preliminary data.</text>
</comment>
<dbReference type="PIRSF" id="PIRSF005149">
    <property type="entry name" value="IPC-B_HD"/>
    <property type="match status" value="1"/>
</dbReference>
<evidence type="ECO:0000256" key="10">
    <source>
        <dbReference type="ARBA" id="ARBA00022832"/>
    </source>
</evidence>
<evidence type="ECO:0000256" key="6">
    <source>
        <dbReference type="ARBA" id="ARBA00022617"/>
    </source>
</evidence>
<keyword evidence="8 18" id="KW-0479">Metal-binding</keyword>
<dbReference type="InterPro" id="IPR014430">
    <property type="entry name" value="Scs7"/>
</dbReference>
<sequence>MPEFLVKHRGKEHDVNRFLHFHPGGTNTLRSFKNCDITAQLEKTHHSASAYELLKDYRIKKDTNDPTEFDLESLVNWDKPMLWQVGSLGADYNRWVLSPVDRKLRLFQLDFMEFLTVTPWYLVPSVWIPMSLYLAYCGYCRLILIPPFDNYNFTTISVILTLLVILGFFIWPLIEYSVHRWIFHFEPPSNSPILITLHFTIHGLHHKVPFDSQRLLFPPAAAALVVSFFYGLLRLFLPICVTLPLVAGGILGYVAYDLTHFYLHYGSPNEGSYFYHMKRYHNQHHFTNHQNGFGISSPYWDYIFDTAIKLKQLKYRLQWR</sequence>
<evidence type="ECO:0000256" key="1">
    <source>
        <dbReference type="ARBA" id="ARBA00004477"/>
    </source>
</evidence>
<keyword evidence="14 18" id="KW-0408">Iron</keyword>
<feature type="binding site" evidence="19">
    <location>
        <position position="206"/>
    </location>
    <ligand>
        <name>Zn(2+)</name>
        <dbReference type="ChEBI" id="CHEBI:29105"/>
        <label>1</label>
    </ligand>
</feature>
<feature type="binding site" evidence="19">
    <location>
        <position position="202"/>
    </location>
    <ligand>
        <name>Zn(2+)</name>
        <dbReference type="ChEBI" id="CHEBI:29105"/>
        <label>1</label>
    </ligand>
</feature>
<comment type="function">
    <text evidence="18">Catalyzes stereospecific hydroxylation of free fatty acids at the C-2 position to produce (R)-2-hydroxy fatty acids, which are building blocks of sphingolipids and glycosphingolipids common in neural tissue and epidermis. Plays an essential role in the synthesis of galactosphingolipids of the myelin sheath. Responsible for the synthesis of sphingolipids and glycosphingolipids involved in the formation of epidermal lamellar bodies critical for skin permeability barrier. Participates in the synthesis of glycosphingolipids and a fraction of type II wax diesters in sebaceous gland, specifically regulating hair follicle homeostasis. Involved in the synthesis of sphingolipids of plasma membrane rafts, controlling lipid raft mobility and trafficking of raft-associated proteins.</text>
</comment>
<dbReference type="SUPFAM" id="SSF55856">
    <property type="entry name" value="Cytochrome b5-like heme/steroid binding domain"/>
    <property type="match status" value="1"/>
</dbReference>
<comment type="pathway">
    <text evidence="2">Sphingolipid metabolism.</text>
</comment>
<evidence type="ECO:0000256" key="3">
    <source>
        <dbReference type="ARBA" id="ARBA00005189"/>
    </source>
</evidence>
<comment type="similarity">
    <text evidence="4 18">Belongs to the sterol desaturase family. SCS7 subfamily.</text>
</comment>
<feature type="binding site" description="axial binding residue" evidence="20">
    <location>
        <position position="22"/>
    </location>
    <ligand>
        <name>heme</name>
        <dbReference type="ChEBI" id="CHEBI:30413"/>
    </ligand>
    <ligandPart>
        <name>Fe</name>
        <dbReference type="ChEBI" id="CHEBI:18248"/>
    </ligandPart>
</feature>
<feature type="transmembrane region" description="Helical" evidence="21">
    <location>
        <begin position="156"/>
        <end position="174"/>
    </location>
</feature>
<accession>A0AAN9TZY0</accession>
<evidence type="ECO:0000256" key="12">
    <source>
        <dbReference type="ARBA" id="ARBA00022989"/>
    </source>
</evidence>
<dbReference type="PANTHER" id="PTHR12863">
    <property type="entry name" value="FATTY ACID HYDROXYLASE"/>
    <property type="match status" value="1"/>
</dbReference>
<evidence type="ECO:0000256" key="13">
    <source>
        <dbReference type="ARBA" id="ARBA00023002"/>
    </source>
</evidence>
<feature type="binding site" evidence="19">
    <location>
        <position position="184"/>
    </location>
    <ligand>
        <name>Zn(2+)</name>
        <dbReference type="ChEBI" id="CHEBI:29105"/>
        <label>1</label>
    </ligand>
</feature>
<dbReference type="PROSITE" id="PS50255">
    <property type="entry name" value="CYTOCHROME_B5_2"/>
    <property type="match status" value="1"/>
</dbReference>
<proteinExistence type="inferred from homology"/>
<dbReference type="GO" id="GO:0005789">
    <property type="term" value="C:endoplasmic reticulum membrane"/>
    <property type="evidence" value="ECO:0007669"/>
    <property type="project" value="UniProtKB-SubCell"/>
</dbReference>
<protein>
    <recommendedName>
        <fullName evidence="18">Fatty acid 2-hydroxylase</fullName>
        <ecNumber evidence="18">1.-.-.-</ecNumber>
    </recommendedName>
</protein>
<evidence type="ECO:0000256" key="4">
    <source>
        <dbReference type="ARBA" id="ARBA00005747"/>
    </source>
</evidence>
<dbReference type="GO" id="GO:0006633">
    <property type="term" value="P:fatty acid biosynthetic process"/>
    <property type="evidence" value="ECO:0007669"/>
    <property type="project" value="UniProtKB-KW"/>
</dbReference>
<evidence type="ECO:0000256" key="14">
    <source>
        <dbReference type="ARBA" id="ARBA00023004"/>
    </source>
</evidence>
<dbReference type="EC" id="1.-.-.-" evidence="18"/>
<evidence type="ECO:0000313" key="23">
    <source>
        <dbReference type="EMBL" id="KAK7601013.1"/>
    </source>
</evidence>
<keyword evidence="12 21" id="KW-1133">Transmembrane helix</keyword>
<dbReference type="Pfam" id="PF04116">
    <property type="entry name" value="FA_hydroxylase"/>
    <property type="match status" value="1"/>
</dbReference>
<feature type="binding site" evidence="19">
    <location>
        <position position="205"/>
    </location>
    <ligand>
        <name>Zn(2+)</name>
        <dbReference type="ChEBI" id="CHEBI:29105"/>
        <label>1</label>
    </ligand>
</feature>
<dbReference type="Proteomes" id="UP001367676">
    <property type="component" value="Unassembled WGS sequence"/>
</dbReference>
<evidence type="ECO:0000256" key="18">
    <source>
        <dbReference type="PIRNR" id="PIRNR005149"/>
    </source>
</evidence>
<dbReference type="Gene3D" id="3.10.120.10">
    <property type="entry name" value="Cytochrome b5-like heme/steroid binding domain"/>
    <property type="match status" value="1"/>
</dbReference>
<feature type="binding site" evidence="19">
    <location>
        <position position="281"/>
    </location>
    <ligand>
        <name>Zn(2+)</name>
        <dbReference type="ChEBI" id="CHEBI:29105"/>
        <label>1</label>
    </ligand>
</feature>
<comment type="subcellular location">
    <subcellularLocation>
        <location evidence="1">Endoplasmic reticulum membrane</location>
        <topology evidence="1">Multi-pass membrane protein</topology>
    </subcellularLocation>
</comment>
<feature type="binding site" evidence="19">
    <location>
        <position position="284"/>
    </location>
    <ligand>
        <name>Zn(2+)</name>
        <dbReference type="ChEBI" id="CHEBI:29105"/>
        <label>1</label>
    </ligand>
</feature>
<keyword evidence="24" id="KW-1185">Reference proteome</keyword>
<evidence type="ECO:0000256" key="5">
    <source>
        <dbReference type="ARBA" id="ARBA00022516"/>
    </source>
</evidence>
<dbReference type="InterPro" id="IPR036400">
    <property type="entry name" value="Cyt_B5-like_heme/steroid_sf"/>
</dbReference>
<dbReference type="InterPro" id="IPR006694">
    <property type="entry name" value="Fatty_acid_hydroxylase"/>
</dbReference>
<keyword evidence="7 21" id="KW-0812">Transmembrane</keyword>
<evidence type="ECO:0000256" key="17">
    <source>
        <dbReference type="ARBA" id="ARBA00023160"/>
    </source>
</evidence>
<comment type="pathway">
    <text evidence="3">Lipid metabolism.</text>
</comment>
<evidence type="ECO:0000256" key="8">
    <source>
        <dbReference type="ARBA" id="ARBA00022723"/>
    </source>
</evidence>
<keyword evidence="9 18" id="KW-0256">Endoplasmic reticulum</keyword>
<dbReference type="InterPro" id="IPR018506">
    <property type="entry name" value="Cyt_B5_heme-BS"/>
</dbReference>
<keyword evidence="16 18" id="KW-0472">Membrane</keyword>
<dbReference type="InterPro" id="IPR001199">
    <property type="entry name" value="Cyt_B5-like_heme/steroid-bd"/>
</dbReference>
<organism evidence="23 24">
    <name type="scientific">Parthenolecanium corni</name>
    <dbReference type="NCBI Taxonomy" id="536013"/>
    <lineage>
        <taxon>Eukaryota</taxon>
        <taxon>Metazoa</taxon>
        <taxon>Ecdysozoa</taxon>
        <taxon>Arthropoda</taxon>
        <taxon>Hexapoda</taxon>
        <taxon>Insecta</taxon>
        <taxon>Pterygota</taxon>
        <taxon>Neoptera</taxon>
        <taxon>Paraneoptera</taxon>
        <taxon>Hemiptera</taxon>
        <taxon>Sternorrhyncha</taxon>
        <taxon>Coccoidea</taxon>
        <taxon>Coccidae</taxon>
        <taxon>Parthenolecanium</taxon>
    </lineage>
</organism>
<keyword evidence="10 18" id="KW-0276">Fatty acid metabolism</keyword>
<evidence type="ECO:0000256" key="19">
    <source>
        <dbReference type="PIRSR" id="PIRSR005149-1"/>
    </source>
</evidence>
<keyword evidence="15 18" id="KW-0443">Lipid metabolism</keyword>
<feature type="binding site" evidence="19">
    <location>
        <position position="179"/>
    </location>
    <ligand>
        <name>Zn(2+)</name>
        <dbReference type="ChEBI" id="CHEBI:29105"/>
        <label>1</label>
    </ligand>
</feature>
<feature type="transmembrane region" description="Helical" evidence="21">
    <location>
        <begin position="236"/>
        <end position="256"/>
    </location>
</feature>
<evidence type="ECO:0000256" key="15">
    <source>
        <dbReference type="ARBA" id="ARBA00023098"/>
    </source>
</evidence>
<dbReference type="GO" id="GO:0005506">
    <property type="term" value="F:iron ion binding"/>
    <property type="evidence" value="ECO:0007669"/>
    <property type="project" value="UniProtKB-UniRule"/>
</dbReference>
<evidence type="ECO:0000256" key="16">
    <source>
        <dbReference type="ARBA" id="ARBA00023136"/>
    </source>
</evidence>
<reference evidence="23 24" key="1">
    <citation type="submission" date="2024-03" db="EMBL/GenBank/DDBJ databases">
        <title>Adaptation during the transition from Ophiocordyceps entomopathogen to insect associate is accompanied by gene loss and intensified selection.</title>
        <authorList>
            <person name="Ward C.M."/>
            <person name="Onetto C.A."/>
            <person name="Borneman A.R."/>
        </authorList>
    </citation>
    <scope>NUCLEOTIDE SEQUENCE [LARGE SCALE GENOMIC DNA]</scope>
    <source>
        <strain evidence="23">AWRI1</strain>
        <tissue evidence="23">Single Adult Female</tissue>
    </source>
</reference>
<keyword evidence="5 18" id="KW-0444">Lipid biosynthesis</keyword>
<feature type="transmembrane region" description="Helical" evidence="21">
    <location>
        <begin position="111"/>
        <end position="136"/>
    </location>
</feature>
<keyword evidence="6 20" id="KW-0349">Heme</keyword>
<evidence type="ECO:0000256" key="20">
    <source>
        <dbReference type="PIRSR" id="PIRSR005149-50"/>
    </source>
</evidence>
<evidence type="ECO:0000256" key="7">
    <source>
        <dbReference type="ARBA" id="ARBA00022692"/>
    </source>
</evidence>
<dbReference type="EMBL" id="JBBCAQ010000010">
    <property type="protein sequence ID" value="KAK7601013.1"/>
    <property type="molecule type" value="Genomic_DNA"/>
</dbReference>
<dbReference type="PROSITE" id="PS00191">
    <property type="entry name" value="CYTOCHROME_B5_1"/>
    <property type="match status" value="1"/>
</dbReference>
<feature type="binding site" evidence="19">
    <location>
        <position position="264"/>
    </location>
    <ligand>
        <name>Zn(2+)</name>
        <dbReference type="ChEBI" id="CHEBI:29105"/>
        <label>1</label>
    </ligand>
</feature>
<feature type="binding site" evidence="19">
    <location>
        <position position="285"/>
    </location>
    <ligand>
        <name>Zn(2+)</name>
        <dbReference type="ChEBI" id="CHEBI:29105"/>
        <label>1</label>
    </ligand>
</feature>
<feature type="transmembrane region" description="Helical" evidence="21">
    <location>
        <begin position="215"/>
        <end position="230"/>
    </location>
</feature>
<evidence type="ECO:0000256" key="2">
    <source>
        <dbReference type="ARBA" id="ARBA00004991"/>
    </source>
</evidence>
<dbReference type="AlphaFoldDB" id="A0AAN9TZY0"/>
<dbReference type="PANTHER" id="PTHR12863:SF1">
    <property type="entry name" value="FATTY ACID 2-HYDROXYLASE"/>
    <property type="match status" value="1"/>
</dbReference>